<keyword evidence="2" id="KW-0732">Signal</keyword>
<dbReference type="PROSITE" id="PS51184">
    <property type="entry name" value="JMJC"/>
    <property type="match status" value="1"/>
</dbReference>
<dbReference type="OrthoDB" id="415358at2759"/>
<name>B3RZL0_TRIAD</name>
<sequence>MAIGYAIYMKTLFLFLSINVCTTSDDLRGHNQPLGMQRDPDGHIDTLTSLPTPREFWENYLSKSRPVLIKNAIGSSPAFNLWNDRYLKSNFGKFIFKIEGKTEDQRKPIGSLGLGFDQLSNFLDTYEDRKVYIVSEMPAPMHKDILVPSFMACGSISNRIRESHLWFSSGSTRSRLHSDPIFTLNCLLVGQKNWLFMEPKYSKYLGVESSYGIGGRHCSINVDKVDLYRYPKVGKVPWRFANATSGDCIYLPRGHFHQVSSIGSKNLAYTILFDISKKDFKIFNQTGCDHVESATLSNVPMSLRYPGYGHMTFGNRLQIESARIAKASIESKGYFDQQKFTDKYKKLGGSDYFASKFINTLDEDKDNIIDKNEVQRNLPKALEIYKDILDEEYEQNNSNEADEPEDDRNEDENDSIIDEKDENKLEDEELEQSDDDDNDRLEFNRQRKDGRILDEL</sequence>
<dbReference type="GO" id="GO:0016706">
    <property type="term" value="F:2-oxoglutarate-dependent dioxygenase activity"/>
    <property type="evidence" value="ECO:0000318"/>
    <property type="project" value="GO_Central"/>
</dbReference>
<dbReference type="InterPro" id="IPR041667">
    <property type="entry name" value="Cupin_8"/>
</dbReference>
<feature type="compositionally biased region" description="Basic and acidic residues" evidence="1">
    <location>
        <begin position="440"/>
        <end position="456"/>
    </location>
</feature>
<gene>
    <name evidence="4" type="ORF">TRIADDRAFT_57495</name>
</gene>
<proteinExistence type="predicted"/>
<feature type="compositionally biased region" description="Acidic residues" evidence="1">
    <location>
        <begin position="424"/>
        <end position="439"/>
    </location>
</feature>
<dbReference type="eggNOG" id="ENOG502S0AF">
    <property type="taxonomic scope" value="Eukaryota"/>
</dbReference>
<dbReference type="InParanoid" id="B3RZL0"/>
<feature type="region of interest" description="Disordered" evidence="1">
    <location>
        <begin position="395"/>
        <end position="456"/>
    </location>
</feature>
<protein>
    <recommendedName>
        <fullName evidence="3">JmjC domain-containing protein</fullName>
    </recommendedName>
</protein>
<dbReference type="SUPFAM" id="SSF51197">
    <property type="entry name" value="Clavaminate synthase-like"/>
    <property type="match status" value="1"/>
</dbReference>
<accession>B3RZL0</accession>
<evidence type="ECO:0000313" key="5">
    <source>
        <dbReference type="Proteomes" id="UP000009022"/>
    </source>
</evidence>
<feature type="compositionally biased region" description="Acidic residues" evidence="1">
    <location>
        <begin position="395"/>
        <end position="416"/>
    </location>
</feature>
<evidence type="ECO:0000313" key="4">
    <source>
        <dbReference type="EMBL" id="EDV24225.1"/>
    </source>
</evidence>
<dbReference type="KEGG" id="tad:TRIADDRAFT_57495"/>
<reference evidence="4 5" key="1">
    <citation type="journal article" date="2008" name="Nature">
        <title>The Trichoplax genome and the nature of placozoans.</title>
        <authorList>
            <person name="Srivastava M."/>
            <person name="Begovic E."/>
            <person name="Chapman J."/>
            <person name="Putnam N.H."/>
            <person name="Hellsten U."/>
            <person name="Kawashima T."/>
            <person name="Kuo A."/>
            <person name="Mitros T."/>
            <person name="Salamov A."/>
            <person name="Carpenter M.L."/>
            <person name="Signorovitch A.Y."/>
            <person name="Moreno M.A."/>
            <person name="Kamm K."/>
            <person name="Grimwood J."/>
            <person name="Schmutz J."/>
            <person name="Shapiro H."/>
            <person name="Grigoriev I.V."/>
            <person name="Buss L.W."/>
            <person name="Schierwater B."/>
            <person name="Dellaporta S.L."/>
            <person name="Rokhsar D.S."/>
        </authorList>
    </citation>
    <scope>NUCLEOTIDE SEQUENCE [LARGE SCALE GENOMIC DNA]</scope>
    <source>
        <strain evidence="4 5">Grell-BS-1999</strain>
    </source>
</reference>
<dbReference type="OMA" id="CDHVESA"/>
<dbReference type="Proteomes" id="UP000009022">
    <property type="component" value="Unassembled WGS sequence"/>
</dbReference>
<feature type="domain" description="JmjC" evidence="3">
    <location>
        <begin position="136"/>
        <end position="288"/>
    </location>
</feature>
<dbReference type="GeneID" id="6754596"/>
<dbReference type="HOGENOM" id="CLU_016785_9_2_1"/>
<keyword evidence="5" id="KW-1185">Reference proteome</keyword>
<dbReference type="AlphaFoldDB" id="B3RZL0"/>
<dbReference type="PANTHER" id="PTHR12461">
    <property type="entry name" value="HYPOXIA-INDUCIBLE FACTOR 1 ALPHA INHIBITOR-RELATED"/>
    <property type="match status" value="1"/>
</dbReference>
<dbReference type="RefSeq" id="XP_002113751.1">
    <property type="nucleotide sequence ID" value="XM_002113715.1"/>
</dbReference>
<dbReference type="EMBL" id="DS985246">
    <property type="protein sequence ID" value="EDV24225.1"/>
    <property type="molecule type" value="Genomic_DNA"/>
</dbReference>
<dbReference type="CTD" id="6754596"/>
<dbReference type="PANTHER" id="PTHR12461:SF52">
    <property type="entry name" value="JMJC DOMAIN-CONTAINING PROTEIN"/>
    <property type="match status" value="1"/>
</dbReference>
<feature type="signal peptide" evidence="2">
    <location>
        <begin position="1"/>
        <end position="24"/>
    </location>
</feature>
<feature type="chain" id="PRO_5002797105" description="JmjC domain-containing protein" evidence="2">
    <location>
        <begin position="25"/>
        <end position="456"/>
    </location>
</feature>
<dbReference type="Gene3D" id="2.60.120.650">
    <property type="entry name" value="Cupin"/>
    <property type="match status" value="1"/>
</dbReference>
<evidence type="ECO:0000256" key="1">
    <source>
        <dbReference type="SAM" id="MobiDB-lite"/>
    </source>
</evidence>
<dbReference type="PROSITE" id="PS00018">
    <property type="entry name" value="EF_HAND_1"/>
    <property type="match status" value="1"/>
</dbReference>
<dbReference type="Pfam" id="PF13621">
    <property type="entry name" value="Cupin_8"/>
    <property type="match status" value="1"/>
</dbReference>
<evidence type="ECO:0000256" key="2">
    <source>
        <dbReference type="SAM" id="SignalP"/>
    </source>
</evidence>
<organism evidence="4 5">
    <name type="scientific">Trichoplax adhaerens</name>
    <name type="common">Trichoplax reptans</name>
    <dbReference type="NCBI Taxonomy" id="10228"/>
    <lineage>
        <taxon>Eukaryota</taxon>
        <taxon>Metazoa</taxon>
        <taxon>Placozoa</taxon>
        <taxon>Uniplacotomia</taxon>
        <taxon>Trichoplacea</taxon>
        <taxon>Trichoplacidae</taxon>
        <taxon>Trichoplax</taxon>
    </lineage>
</organism>
<dbReference type="PhylomeDB" id="B3RZL0"/>
<dbReference type="InterPro" id="IPR003347">
    <property type="entry name" value="JmjC_dom"/>
</dbReference>
<dbReference type="FunFam" id="2.60.120.650:FF:000025">
    <property type="entry name" value="Lysine-specific demethylase 8"/>
    <property type="match status" value="1"/>
</dbReference>
<evidence type="ECO:0000259" key="3">
    <source>
        <dbReference type="PROSITE" id="PS51184"/>
    </source>
</evidence>
<dbReference type="InterPro" id="IPR018247">
    <property type="entry name" value="EF_Hand_1_Ca_BS"/>
</dbReference>